<evidence type="ECO:0000256" key="2">
    <source>
        <dbReference type="ARBA" id="ARBA00001946"/>
    </source>
</evidence>
<keyword evidence="12 14" id="KW-0378">Hydrolase</keyword>
<dbReference type="EC" id="3.1.26.4" evidence="6 14"/>
<evidence type="ECO:0000256" key="5">
    <source>
        <dbReference type="ARBA" id="ARBA00007383"/>
    </source>
</evidence>
<evidence type="ECO:0000313" key="19">
    <source>
        <dbReference type="Proteomes" id="UP001431449"/>
    </source>
</evidence>
<keyword evidence="9 14" id="KW-0540">Nuclease</keyword>
<evidence type="ECO:0000256" key="7">
    <source>
        <dbReference type="ARBA" id="ARBA00019179"/>
    </source>
</evidence>
<evidence type="ECO:0000256" key="9">
    <source>
        <dbReference type="ARBA" id="ARBA00022722"/>
    </source>
</evidence>
<protein>
    <recommendedName>
        <fullName evidence="7 14">Ribonuclease HII</fullName>
        <shortName evidence="14">RNase HII</shortName>
        <ecNumber evidence="6 14">3.1.26.4</ecNumber>
    </recommendedName>
</protein>
<keyword evidence="19" id="KW-1185">Reference proteome</keyword>
<evidence type="ECO:0000256" key="10">
    <source>
        <dbReference type="ARBA" id="ARBA00022723"/>
    </source>
</evidence>
<comment type="catalytic activity">
    <reaction evidence="1 14 15 16">
        <text>Endonucleolytic cleavage to 5'-phosphomonoester.</text>
        <dbReference type="EC" id="3.1.26.4"/>
    </reaction>
</comment>
<dbReference type="Proteomes" id="UP001431449">
    <property type="component" value="Unassembled WGS sequence"/>
</dbReference>
<feature type="domain" description="RNase H type-2" evidence="17">
    <location>
        <begin position="10"/>
        <end position="200"/>
    </location>
</feature>
<comment type="subcellular location">
    <subcellularLocation>
        <location evidence="4 14">Cytoplasm</location>
    </subcellularLocation>
</comment>
<evidence type="ECO:0000256" key="8">
    <source>
        <dbReference type="ARBA" id="ARBA00022490"/>
    </source>
</evidence>
<dbReference type="GO" id="GO:0004523">
    <property type="term" value="F:RNA-DNA hybrid ribonuclease activity"/>
    <property type="evidence" value="ECO:0007669"/>
    <property type="project" value="UniProtKB-EC"/>
</dbReference>
<comment type="function">
    <text evidence="3 14 16">Endonuclease that specifically degrades the RNA of RNA-DNA hybrids.</text>
</comment>
<dbReference type="Gene3D" id="3.30.420.10">
    <property type="entry name" value="Ribonuclease H-like superfamily/Ribonuclease H"/>
    <property type="match status" value="1"/>
</dbReference>
<evidence type="ECO:0000256" key="1">
    <source>
        <dbReference type="ARBA" id="ARBA00000077"/>
    </source>
</evidence>
<evidence type="ECO:0000259" key="17">
    <source>
        <dbReference type="PROSITE" id="PS51975"/>
    </source>
</evidence>
<reference evidence="18" key="1">
    <citation type="submission" date="2022-04" db="EMBL/GenBank/DDBJ databases">
        <title>Lysobacter sp. CAU 1642 isolated from sea sand.</title>
        <authorList>
            <person name="Kim W."/>
        </authorList>
    </citation>
    <scope>NUCLEOTIDE SEQUENCE</scope>
    <source>
        <strain evidence="18">CAU 1642</strain>
    </source>
</reference>
<sequence>MRYVALTPDSAIAGVDEAGRGPLAGPLVVAAVILDPRRTPAGLDDSKKLTEARREALYQPILDSALAHCIVFIAPEEIDRRNIFQATLHGMRESLRGLAAAPRLALVDGNRIPDDLPCPAEYRIGGDALEPAISAASILAKVSRDRALMALHQQFPQYGFDRHKGYPTPAHLDALRRHGPCAVHRRSFAPVRDALRAPPEQAGLGF</sequence>
<feature type="binding site" evidence="14 15">
    <location>
        <position position="108"/>
    </location>
    <ligand>
        <name>a divalent metal cation</name>
        <dbReference type="ChEBI" id="CHEBI:60240"/>
    </ligand>
</feature>
<feature type="binding site" evidence="14 15">
    <location>
        <position position="16"/>
    </location>
    <ligand>
        <name>a divalent metal cation</name>
        <dbReference type="ChEBI" id="CHEBI:60240"/>
    </ligand>
</feature>
<comment type="similarity">
    <text evidence="5 14 16">Belongs to the RNase HII family.</text>
</comment>
<accession>A0ABT0GDK3</accession>
<keyword evidence="8 14" id="KW-0963">Cytoplasm</keyword>
<evidence type="ECO:0000256" key="12">
    <source>
        <dbReference type="ARBA" id="ARBA00022801"/>
    </source>
</evidence>
<evidence type="ECO:0000256" key="16">
    <source>
        <dbReference type="RuleBase" id="RU003515"/>
    </source>
</evidence>
<evidence type="ECO:0000256" key="15">
    <source>
        <dbReference type="PROSITE-ProRule" id="PRU01319"/>
    </source>
</evidence>
<evidence type="ECO:0000256" key="3">
    <source>
        <dbReference type="ARBA" id="ARBA00004065"/>
    </source>
</evidence>
<evidence type="ECO:0000256" key="4">
    <source>
        <dbReference type="ARBA" id="ARBA00004496"/>
    </source>
</evidence>
<comment type="cofactor">
    <cofactor evidence="2">
        <name>Mg(2+)</name>
        <dbReference type="ChEBI" id="CHEBI:18420"/>
    </cofactor>
</comment>
<dbReference type="PANTHER" id="PTHR10954:SF18">
    <property type="entry name" value="RIBONUCLEASE HII"/>
    <property type="match status" value="1"/>
</dbReference>
<dbReference type="HAMAP" id="MF_00052_B">
    <property type="entry name" value="RNase_HII_B"/>
    <property type="match status" value="1"/>
</dbReference>
<dbReference type="EMBL" id="JALNMH010000002">
    <property type="protein sequence ID" value="MCK7592629.1"/>
    <property type="molecule type" value="Genomic_DNA"/>
</dbReference>
<comment type="cofactor">
    <cofactor evidence="14 15">
        <name>Mn(2+)</name>
        <dbReference type="ChEBI" id="CHEBI:29035"/>
    </cofactor>
    <cofactor evidence="14 15">
        <name>Mg(2+)</name>
        <dbReference type="ChEBI" id="CHEBI:18420"/>
    </cofactor>
    <text evidence="14 15">Manganese or magnesium. Binds 1 divalent metal ion per monomer in the absence of substrate. May bind a second metal ion after substrate binding.</text>
</comment>
<dbReference type="InterPro" id="IPR012337">
    <property type="entry name" value="RNaseH-like_sf"/>
</dbReference>
<keyword evidence="13 14" id="KW-0464">Manganese</keyword>
<dbReference type="InterPro" id="IPR036397">
    <property type="entry name" value="RNaseH_sf"/>
</dbReference>
<keyword evidence="10 14" id="KW-0479">Metal-binding</keyword>
<name>A0ABT0GDK3_9GAMM</name>
<proteinExistence type="inferred from homology"/>
<gene>
    <name evidence="14" type="primary">rnhB</name>
    <name evidence="18" type="ORF">M0G41_02980</name>
</gene>
<dbReference type="Pfam" id="PF01351">
    <property type="entry name" value="RNase_HII"/>
    <property type="match status" value="1"/>
</dbReference>
<evidence type="ECO:0000256" key="14">
    <source>
        <dbReference type="HAMAP-Rule" id="MF_00052"/>
    </source>
</evidence>
<dbReference type="CDD" id="cd07182">
    <property type="entry name" value="RNase_HII_bacteria_HII_like"/>
    <property type="match status" value="1"/>
</dbReference>
<evidence type="ECO:0000256" key="6">
    <source>
        <dbReference type="ARBA" id="ARBA00012180"/>
    </source>
</evidence>
<dbReference type="InterPro" id="IPR001352">
    <property type="entry name" value="RNase_HII/HIII"/>
</dbReference>
<evidence type="ECO:0000313" key="18">
    <source>
        <dbReference type="EMBL" id="MCK7592629.1"/>
    </source>
</evidence>
<dbReference type="PANTHER" id="PTHR10954">
    <property type="entry name" value="RIBONUCLEASE H2 SUBUNIT A"/>
    <property type="match status" value="1"/>
</dbReference>
<organism evidence="18 19">
    <name type="scientific">Pseudomarimonas salicorniae</name>
    <dbReference type="NCBI Taxonomy" id="2933270"/>
    <lineage>
        <taxon>Bacteria</taxon>
        <taxon>Pseudomonadati</taxon>
        <taxon>Pseudomonadota</taxon>
        <taxon>Gammaproteobacteria</taxon>
        <taxon>Lysobacterales</taxon>
        <taxon>Lysobacteraceae</taxon>
        <taxon>Pseudomarimonas</taxon>
    </lineage>
</organism>
<evidence type="ECO:0000256" key="11">
    <source>
        <dbReference type="ARBA" id="ARBA00022759"/>
    </source>
</evidence>
<dbReference type="InterPro" id="IPR024567">
    <property type="entry name" value="RNase_HII/HIII_dom"/>
</dbReference>
<comment type="caution">
    <text evidence="18">The sequence shown here is derived from an EMBL/GenBank/DDBJ whole genome shotgun (WGS) entry which is preliminary data.</text>
</comment>
<dbReference type="NCBIfam" id="NF000595">
    <property type="entry name" value="PRK00015.1-3"/>
    <property type="match status" value="1"/>
</dbReference>
<dbReference type="InterPro" id="IPR022898">
    <property type="entry name" value="RNase_HII"/>
</dbReference>
<dbReference type="SUPFAM" id="SSF53098">
    <property type="entry name" value="Ribonuclease H-like"/>
    <property type="match status" value="1"/>
</dbReference>
<evidence type="ECO:0000256" key="13">
    <source>
        <dbReference type="ARBA" id="ARBA00023211"/>
    </source>
</evidence>
<dbReference type="PROSITE" id="PS51975">
    <property type="entry name" value="RNASE_H_2"/>
    <property type="match status" value="1"/>
</dbReference>
<dbReference type="RefSeq" id="WP_248204883.1">
    <property type="nucleotide sequence ID" value="NZ_JALNMH010000002.1"/>
</dbReference>
<keyword evidence="11 14" id="KW-0255">Endonuclease</keyword>
<feature type="binding site" evidence="14 15">
    <location>
        <position position="17"/>
    </location>
    <ligand>
        <name>a divalent metal cation</name>
        <dbReference type="ChEBI" id="CHEBI:60240"/>
    </ligand>
</feature>